<dbReference type="AlphaFoldDB" id="A0A4C1WDL0"/>
<accession>A0A4C1WDL0</accession>
<evidence type="ECO:0000313" key="3">
    <source>
        <dbReference type="Proteomes" id="UP000299102"/>
    </source>
</evidence>
<evidence type="ECO:0000313" key="2">
    <source>
        <dbReference type="EMBL" id="GBP49181.1"/>
    </source>
</evidence>
<gene>
    <name evidence="2" type="ORF">EVAR_46199_1</name>
</gene>
<name>A0A4C1WDL0_EUMVA</name>
<keyword evidence="3" id="KW-1185">Reference proteome</keyword>
<feature type="region of interest" description="Disordered" evidence="1">
    <location>
        <begin position="1"/>
        <end position="81"/>
    </location>
</feature>
<dbReference type="EMBL" id="BGZK01000539">
    <property type="protein sequence ID" value="GBP49181.1"/>
    <property type="molecule type" value="Genomic_DNA"/>
</dbReference>
<proteinExistence type="predicted"/>
<evidence type="ECO:0000256" key="1">
    <source>
        <dbReference type="SAM" id="MobiDB-lite"/>
    </source>
</evidence>
<dbReference type="Proteomes" id="UP000299102">
    <property type="component" value="Unassembled WGS sequence"/>
</dbReference>
<protein>
    <submittedName>
        <fullName evidence="2">Uncharacterized protein</fullName>
    </submittedName>
</protein>
<reference evidence="2 3" key="1">
    <citation type="journal article" date="2019" name="Commun. Biol.">
        <title>The bagworm genome reveals a unique fibroin gene that provides high tensile strength.</title>
        <authorList>
            <person name="Kono N."/>
            <person name="Nakamura H."/>
            <person name="Ohtoshi R."/>
            <person name="Tomita M."/>
            <person name="Numata K."/>
            <person name="Arakawa K."/>
        </authorList>
    </citation>
    <scope>NUCLEOTIDE SEQUENCE [LARGE SCALE GENOMIC DNA]</scope>
</reference>
<feature type="compositionally biased region" description="Basic residues" evidence="1">
    <location>
        <begin position="9"/>
        <end position="20"/>
    </location>
</feature>
<comment type="caution">
    <text evidence="2">The sequence shown here is derived from an EMBL/GenBank/DDBJ whole genome shotgun (WGS) entry which is preliminary data.</text>
</comment>
<sequence length="81" mass="8659">MSEGDHGPRSRRCVASRGKHTVGAAPAARKDSLVNAHGAARTHGTYPYPAASGIPDDVDGWRTRMSASGGHPKTGRRRRLR</sequence>
<organism evidence="2 3">
    <name type="scientific">Eumeta variegata</name>
    <name type="common">Bagworm moth</name>
    <name type="synonym">Eumeta japonica</name>
    <dbReference type="NCBI Taxonomy" id="151549"/>
    <lineage>
        <taxon>Eukaryota</taxon>
        <taxon>Metazoa</taxon>
        <taxon>Ecdysozoa</taxon>
        <taxon>Arthropoda</taxon>
        <taxon>Hexapoda</taxon>
        <taxon>Insecta</taxon>
        <taxon>Pterygota</taxon>
        <taxon>Neoptera</taxon>
        <taxon>Endopterygota</taxon>
        <taxon>Lepidoptera</taxon>
        <taxon>Glossata</taxon>
        <taxon>Ditrysia</taxon>
        <taxon>Tineoidea</taxon>
        <taxon>Psychidae</taxon>
        <taxon>Oiketicinae</taxon>
        <taxon>Eumeta</taxon>
    </lineage>
</organism>